<dbReference type="Proteomes" id="UP000249518">
    <property type="component" value="Unassembled WGS sequence"/>
</dbReference>
<name>A0A328WP36_9FLAO</name>
<gene>
    <name evidence="1" type="ORF">B0I10_10681</name>
</gene>
<organism evidence="1 2">
    <name type="scientific">Flavobacterium lacus</name>
    <dbReference type="NCBI Taxonomy" id="1353778"/>
    <lineage>
        <taxon>Bacteria</taxon>
        <taxon>Pseudomonadati</taxon>
        <taxon>Bacteroidota</taxon>
        <taxon>Flavobacteriia</taxon>
        <taxon>Flavobacteriales</taxon>
        <taxon>Flavobacteriaceae</taxon>
        <taxon>Flavobacterium</taxon>
    </lineage>
</organism>
<reference evidence="1 2" key="1">
    <citation type="submission" date="2018-06" db="EMBL/GenBank/DDBJ databases">
        <title>Genomic Encyclopedia of Type Strains, Phase III (KMG-III): the genomes of soil and plant-associated and newly described type strains.</title>
        <authorList>
            <person name="Whitman W."/>
        </authorList>
    </citation>
    <scope>NUCLEOTIDE SEQUENCE [LARGE SCALE GENOMIC DNA]</scope>
    <source>
        <strain evidence="1 2">CGMCC 1.12504</strain>
    </source>
</reference>
<dbReference type="RefSeq" id="WP_220086198.1">
    <property type="nucleotide sequence ID" value="NZ_QLSV01000006.1"/>
</dbReference>
<protein>
    <submittedName>
        <fullName evidence="1">Uncharacterized protein</fullName>
    </submittedName>
</protein>
<proteinExistence type="predicted"/>
<accession>A0A328WP36</accession>
<dbReference type="EMBL" id="QLSV01000006">
    <property type="protein sequence ID" value="RAR48080.1"/>
    <property type="molecule type" value="Genomic_DNA"/>
</dbReference>
<sequence>MSYDLMVFRKEAAPMTKTEFMDWYEDQTEWTEEHTYDDPANTSAALRNWFMEMIQTFPAMNGPFASEDDEENHNVADYCIGRDVIYVAFAWSLAEQAYSTMLKLAEKHGVGFFDASGDNGDIFFPENGQLKAIDNSTTNANKSSDGKTNKSWWKFW</sequence>
<keyword evidence="2" id="KW-1185">Reference proteome</keyword>
<evidence type="ECO:0000313" key="1">
    <source>
        <dbReference type="EMBL" id="RAR48080.1"/>
    </source>
</evidence>
<comment type="caution">
    <text evidence="1">The sequence shown here is derived from an EMBL/GenBank/DDBJ whole genome shotgun (WGS) entry which is preliminary data.</text>
</comment>
<dbReference type="AlphaFoldDB" id="A0A328WP36"/>
<evidence type="ECO:0000313" key="2">
    <source>
        <dbReference type="Proteomes" id="UP000249518"/>
    </source>
</evidence>